<organism evidence="11 12">
    <name type="scientific">Vespula vulgaris</name>
    <name type="common">Yellow jacket</name>
    <name type="synonym">Wasp</name>
    <dbReference type="NCBI Taxonomy" id="7454"/>
    <lineage>
        <taxon>Eukaryota</taxon>
        <taxon>Metazoa</taxon>
        <taxon>Ecdysozoa</taxon>
        <taxon>Arthropoda</taxon>
        <taxon>Hexapoda</taxon>
        <taxon>Insecta</taxon>
        <taxon>Pterygota</taxon>
        <taxon>Neoptera</taxon>
        <taxon>Endopterygota</taxon>
        <taxon>Hymenoptera</taxon>
        <taxon>Apocrita</taxon>
        <taxon>Aculeata</taxon>
        <taxon>Vespoidea</taxon>
        <taxon>Vespidae</taxon>
        <taxon>Vespinae</taxon>
        <taxon>Vespula</taxon>
    </lineage>
</organism>
<dbReference type="EMBL" id="JACSEA010000009">
    <property type="protein sequence ID" value="KAF7393132.1"/>
    <property type="molecule type" value="Genomic_DNA"/>
</dbReference>
<protein>
    <submittedName>
        <fullName evidence="11">Uncharacterized protein</fullName>
    </submittedName>
</protein>
<feature type="repeat" description="Solcar" evidence="9">
    <location>
        <begin position="122"/>
        <end position="210"/>
    </location>
</feature>
<sequence length="314" mass="35440">MISQREEPVWSNIAIRMFINTISHPIEYAKVLIQIGHEPITPRQTVTLFGKPALALPNVFQYVRYIKNVDGFSGCYRGLVPKLCAYTISAVAFEKTSECISFSGEPDKNIDDEELSEPERRTRCIHELIRDLLSRMMGIIVSHPLDVIMLRMMAQFVGGETKYNGLIRSFIEVYKENGIAGYYAGLVPRLIANAAVLVLVSSSTYVINKYVIRDQELKTYTASTMKFLATTVTYPFLVVSHCMAVNNCGLVAGLPPNMPIYNSWLDCWSHLSSINQLKRGSSLLWRYYTGPQVIMNGKAIPINADDFYLESKIQ</sequence>
<keyword evidence="8 9" id="KW-0472">Membrane</keyword>
<keyword evidence="6" id="KW-1133">Transmembrane helix</keyword>
<dbReference type="Pfam" id="PF00153">
    <property type="entry name" value="Mito_carr"/>
    <property type="match status" value="2"/>
</dbReference>
<keyword evidence="7" id="KW-0496">Mitochondrion</keyword>
<keyword evidence="3 9" id="KW-0812">Transmembrane</keyword>
<dbReference type="SUPFAM" id="SSF103506">
    <property type="entry name" value="Mitochondrial carrier"/>
    <property type="match status" value="1"/>
</dbReference>
<gene>
    <name evidence="11" type="ORF">HZH66_008965</name>
</gene>
<evidence type="ECO:0000313" key="12">
    <source>
        <dbReference type="Proteomes" id="UP000614350"/>
    </source>
</evidence>
<evidence type="ECO:0000313" key="11">
    <source>
        <dbReference type="EMBL" id="KAF7393132.1"/>
    </source>
</evidence>
<evidence type="ECO:0000256" key="5">
    <source>
        <dbReference type="ARBA" id="ARBA00022787"/>
    </source>
</evidence>
<evidence type="ECO:0000256" key="6">
    <source>
        <dbReference type="ARBA" id="ARBA00022989"/>
    </source>
</evidence>
<dbReference type="PANTHER" id="PTHR10780">
    <property type="entry name" value="MITOCHONDRIAL CARRIER HOMOLOG"/>
    <property type="match status" value="1"/>
</dbReference>
<evidence type="ECO:0000256" key="7">
    <source>
        <dbReference type="ARBA" id="ARBA00023128"/>
    </source>
</evidence>
<dbReference type="PROSITE" id="PS50920">
    <property type="entry name" value="SOLCAR"/>
    <property type="match status" value="1"/>
</dbReference>
<evidence type="ECO:0000256" key="4">
    <source>
        <dbReference type="ARBA" id="ARBA00022737"/>
    </source>
</evidence>
<dbReference type="AlphaFoldDB" id="A0A834JTB8"/>
<name>A0A834JTB8_VESVU</name>
<dbReference type="Gene3D" id="1.50.40.10">
    <property type="entry name" value="Mitochondrial carrier domain"/>
    <property type="match status" value="1"/>
</dbReference>
<dbReference type="Proteomes" id="UP000614350">
    <property type="component" value="Unassembled WGS sequence"/>
</dbReference>
<accession>A0A834JTB8</accession>
<evidence type="ECO:0000256" key="8">
    <source>
        <dbReference type="ARBA" id="ARBA00023136"/>
    </source>
</evidence>
<keyword evidence="4" id="KW-0677">Repeat</keyword>
<keyword evidence="10" id="KW-0813">Transport</keyword>
<proteinExistence type="inferred from homology"/>
<dbReference type="GO" id="GO:0005741">
    <property type="term" value="C:mitochondrial outer membrane"/>
    <property type="evidence" value="ECO:0007669"/>
    <property type="project" value="UniProtKB-SubCell"/>
</dbReference>
<comment type="caution">
    <text evidence="11">The sequence shown here is derived from an EMBL/GenBank/DDBJ whole genome shotgun (WGS) entry which is preliminary data.</text>
</comment>
<reference evidence="11" key="1">
    <citation type="journal article" date="2020" name="G3 (Bethesda)">
        <title>High-Quality Assemblies for Three Invasive Social Wasps from the &lt;i&gt;Vespula&lt;/i&gt; Genus.</title>
        <authorList>
            <person name="Harrop T.W.R."/>
            <person name="Guhlin J."/>
            <person name="McLaughlin G.M."/>
            <person name="Permina E."/>
            <person name="Stockwell P."/>
            <person name="Gilligan J."/>
            <person name="Le Lec M.F."/>
            <person name="Gruber M.A.M."/>
            <person name="Quinn O."/>
            <person name="Lovegrove M."/>
            <person name="Duncan E.J."/>
            <person name="Remnant E.J."/>
            <person name="Van Eeckhoven J."/>
            <person name="Graham B."/>
            <person name="Knapp R.A."/>
            <person name="Langford K.W."/>
            <person name="Kronenberg Z."/>
            <person name="Press M.O."/>
            <person name="Eacker S.M."/>
            <person name="Wilson-Rankin E.E."/>
            <person name="Purcell J."/>
            <person name="Lester P.J."/>
            <person name="Dearden P.K."/>
        </authorList>
    </citation>
    <scope>NUCLEOTIDE SEQUENCE</scope>
    <source>
        <strain evidence="11">Marl-1</strain>
    </source>
</reference>
<keyword evidence="12" id="KW-1185">Reference proteome</keyword>
<comment type="similarity">
    <text evidence="2 10">Belongs to the mitochondrial carrier (TC 2.A.29) family.</text>
</comment>
<dbReference type="InterPro" id="IPR018108">
    <property type="entry name" value="MCP_transmembrane"/>
</dbReference>
<evidence type="ECO:0000256" key="3">
    <source>
        <dbReference type="ARBA" id="ARBA00022692"/>
    </source>
</evidence>
<keyword evidence="5" id="KW-1000">Mitochondrion outer membrane</keyword>
<comment type="subcellular location">
    <subcellularLocation>
        <location evidence="1">Mitochondrion outer membrane</location>
        <topology evidence="1">Multi-pass membrane protein</topology>
    </subcellularLocation>
</comment>
<evidence type="ECO:0000256" key="9">
    <source>
        <dbReference type="PROSITE-ProRule" id="PRU00282"/>
    </source>
</evidence>
<dbReference type="PANTHER" id="PTHR10780:SF18">
    <property type="entry name" value="LD43650P"/>
    <property type="match status" value="1"/>
</dbReference>
<evidence type="ECO:0000256" key="10">
    <source>
        <dbReference type="RuleBase" id="RU000488"/>
    </source>
</evidence>
<evidence type="ECO:0000256" key="1">
    <source>
        <dbReference type="ARBA" id="ARBA00004374"/>
    </source>
</evidence>
<evidence type="ECO:0000256" key="2">
    <source>
        <dbReference type="ARBA" id="ARBA00006375"/>
    </source>
</evidence>
<dbReference type="InterPro" id="IPR023395">
    <property type="entry name" value="MCP_dom_sf"/>
</dbReference>